<feature type="binding site" description="in other chain" evidence="11">
    <location>
        <position position="98"/>
    </location>
    <ligand>
        <name>L-methionine</name>
        <dbReference type="ChEBI" id="CHEBI:57844"/>
        <note>ligand shared between two neighboring subunits</note>
    </ligand>
</feature>
<evidence type="ECO:0000259" key="14">
    <source>
        <dbReference type="Pfam" id="PF00438"/>
    </source>
</evidence>
<feature type="binding site" evidence="11">
    <location>
        <position position="16"/>
    </location>
    <ligand>
        <name>Mg(2+)</name>
        <dbReference type="ChEBI" id="CHEBI:18420"/>
    </ligand>
</feature>
<evidence type="ECO:0000256" key="12">
    <source>
        <dbReference type="RuleBase" id="RU000542"/>
    </source>
</evidence>
<organism evidence="17 18">
    <name type="scientific">Phaeodactylibacter xiamenensis</name>
    <dbReference type="NCBI Taxonomy" id="1524460"/>
    <lineage>
        <taxon>Bacteria</taxon>
        <taxon>Pseudomonadati</taxon>
        <taxon>Bacteroidota</taxon>
        <taxon>Saprospiria</taxon>
        <taxon>Saprospirales</taxon>
        <taxon>Haliscomenobacteraceae</taxon>
        <taxon>Phaeodactylibacter</taxon>
    </lineage>
</organism>
<evidence type="ECO:0000256" key="11">
    <source>
        <dbReference type="HAMAP-Rule" id="MF_00086"/>
    </source>
</evidence>
<dbReference type="STRING" id="1524460.IX84_01090"/>
<comment type="similarity">
    <text evidence="2 11 13">Belongs to the AdoMet synthase family.</text>
</comment>
<accession>A0A098SBW2</accession>
<keyword evidence="9 11" id="KW-0460">Magnesium</keyword>
<comment type="cofactor">
    <cofactor evidence="11">
        <name>K(+)</name>
        <dbReference type="ChEBI" id="CHEBI:29103"/>
    </cofactor>
    <text evidence="11">Binds 1 potassium ion per subunit.</text>
</comment>
<dbReference type="NCBIfam" id="TIGR01034">
    <property type="entry name" value="metK"/>
    <property type="match status" value="1"/>
</dbReference>
<evidence type="ECO:0000256" key="8">
    <source>
        <dbReference type="ARBA" id="ARBA00022840"/>
    </source>
</evidence>
<evidence type="ECO:0000256" key="7">
    <source>
        <dbReference type="ARBA" id="ARBA00022741"/>
    </source>
</evidence>
<evidence type="ECO:0000256" key="4">
    <source>
        <dbReference type="ARBA" id="ARBA00022563"/>
    </source>
</evidence>
<keyword evidence="8 11" id="KW-0067">ATP-binding</keyword>
<evidence type="ECO:0000313" key="17">
    <source>
        <dbReference type="EMBL" id="KGE89661.1"/>
    </source>
</evidence>
<dbReference type="Proteomes" id="UP000029736">
    <property type="component" value="Unassembled WGS sequence"/>
</dbReference>
<feature type="binding site" description="in other chain" evidence="11">
    <location>
        <begin position="256"/>
        <end position="257"/>
    </location>
    <ligand>
        <name>ATP</name>
        <dbReference type="ChEBI" id="CHEBI:30616"/>
        <note>ligand shared between two neighboring subunits</note>
    </ligand>
</feature>
<feature type="domain" description="S-adenosylmethionine synthetase N-terminal" evidence="14">
    <location>
        <begin position="3"/>
        <end position="100"/>
    </location>
</feature>
<gene>
    <name evidence="11" type="primary">metK</name>
    <name evidence="17" type="ORF">IX84_01090</name>
</gene>
<feature type="binding site" description="in other chain" evidence="11">
    <location>
        <position position="55"/>
    </location>
    <ligand>
        <name>L-methionine</name>
        <dbReference type="ChEBI" id="CHEBI:57844"/>
        <note>ligand shared between two neighboring subunits</note>
    </ligand>
</feature>
<feature type="binding site" evidence="11">
    <location>
        <position position="42"/>
    </location>
    <ligand>
        <name>K(+)</name>
        <dbReference type="ChEBI" id="CHEBI:29103"/>
    </ligand>
</feature>
<dbReference type="GO" id="GO:0005737">
    <property type="term" value="C:cytoplasm"/>
    <property type="evidence" value="ECO:0007669"/>
    <property type="project" value="UniProtKB-SubCell"/>
</dbReference>
<dbReference type="Pfam" id="PF02773">
    <property type="entry name" value="S-AdoMet_synt_C"/>
    <property type="match status" value="1"/>
</dbReference>
<keyword evidence="6 11" id="KW-0479">Metal-binding</keyword>
<proteinExistence type="inferred from homology"/>
<evidence type="ECO:0000256" key="10">
    <source>
        <dbReference type="ARBA" id="ARBA00022958"/>
    </source>
</evidence>
<dbReference type="EC" id="2.5.1.6" evidence="11"/>
<evidence type="ECO:0000256" key="2">
    <source>
        <dbReference type="ARBA" id="ARBA00009685"/>
    </source>
</evidence>
<dbReference type="FunFam" id="3.30.300.10:FF:000020">
    <property type="entry name" value="S-adenosylmethionine synthase"/>
    <property type="match status" value="1"/>
</dbReference>
<dbReference type="EMBL" id="JPOS01000003">
    <property type="protein sequence ID" value="KGE89661.1"/>
    <property type="molecule type" value="Genomic_DNA"/>
</dbReference>
<dbReference type="GO" id="GO:0006556">
    <property type="term" value="P:S-adenosylmethionine biosynthetic process"/>
    <property type="evidence" value="ECO:0007669"/>
    <property type="project" value="UniProtKB-UniRule"/>
</dbReference>
<dbReference type="AlphaFoldDB" id="A0A098SBW2"/>
<feature type="binding site" description="in other chain" evidence="11">
    <location>
        <begin position="164"/>
        <end position="166"/>
    </location>
    <ligand>
        <name>ATP</name>
        <dbReference type="ChEBI" id="CHEBI:30616"/>
        <note>ligand shared between two neighboring subunits</note>
    </ligand>
</feature>
<evidence type="ECO:0000259" key="15">
    <source>
        <dbReference type="Pfam" id="PF02772"/>
    </source>
</evidence>
<feature type="binding site" evidence="11">
    <location>
        <position position="250"/>
    </location>
    <ligand>
        <name>L-methionine</name>
        <dbReference type="ChEBI" id="CHEBI:57844"/>
        <note>ligand shared between two neighboring subunits</note>
    </ligand>
</feature>
<sequence length="417" mass="45861">MPYLFTSESVSEGHPDKIADQISDALVDHFIAFDPSSKVACETLVTTGQVVLAGEVKSDVYLDVQQIARDVIERIGYTKSEYMFEAHSCGVLSAIHEQSPDINQGVERESPEEQGAGDQGMMFGYASNETESFMPLALAISHKILQELAAIRKAGEPMTYLRPDSKSQVTIEYADDNTPQRIDTIVVSTQHDDFDEDERMLNKIREDIIKIVIPRVKAQLKPELQKLFDDNITYHINPTGKFVIGGPHGDAGLTGRKIIVDTYGGKGAHGGGAFSGKDPSKVDRSAAYATRHIAKNLVAAGVCDEVLVQVSYAIGVAAPTNIYVNTYGTANVKLSDGEIAKKVEEVFDMRPYAIEQRLKLRTPIYSESAAYGHMGRTPEQKTVKFVDGAGRVKEMQVETFTWEKLDYVDKVKAAFGL</sequence>
<dbReference type="InterPro" id="IPR022636">
    <property type="entry name" value="S-AdoMet_synthetase_sfam"/>
</dbReference>
<dbReference type="Pfam" id="PF00438">
    <property type="entry name" value="S-AdoMet_synt_N"/>
    <property type="match status" value="1"/>
</dbReference>
<keyword evidence="4 11" id="KW-0554">One-carbon metabolism</keyword>
<evidence type="ECO:0000256" key="13">
    <source>
        <dbReference type="RuleBase" id="RU004462"/>
    </source>
</evidence>
<keyword evidence="18" id="KW-1185">Reference proteome</keyword>
<feature type="domain" description="S-adenosylmethionine synthetase C-terminal" evidence="16">
    <location>
        <begin position="244"/>
        <end position="377"/>
    </location>
</feature>
<reference evidence="17 18" key="1">
    <citation type="journal article" date="2014" name="Int. J. Syst. Evol. Microbiol.">
        <title>Phaeodactylibacter xiamenensis gen. nov., sp. nov., a member of the family Saprospiraceae isolated from the marine alga Phaeodactylum tricornutum.</title>
        <authorList>
            <person name="Chen Z.Jr."/>
            <person name="Lei X."/>
            <person name="Lai Q."/>
            <person name="Li Y."/>
            <person name="Zhang B."/>
            <person name="Zhang J."/>
            <person name="Zhang H."/>
            <person name="Yang L."/>
            <person name="Zheng W."/>
            <person name="Tian Y."/>
            <person name="Yu Z."/>
            <person name="Xu H.Jr."/>
            <person name="Zheng T."/>
        </authorList>
    </citation>
    <scope>NUCLEOTIDE SEQUENCE [LARGE SCALE GENOMIC DNA]</scope>
    <source>
        <strain evidence="17 18">KD52</strain>
    </source>
</reference>
<dbReference type="GO" id="GO:0005524">
    <property type="term" value="F:ATP binding"/>
    <property type="evidence" value="ECO:0007669"/>
    <property type="project" value="UniProtKB-UniRule"/>
</dbReference>
<dbReference type="InterPro" id="IPR022628">
    <property type="entry name" value="S-AdoMet_synt_N"/>
</dbReference>
<evidence type="ECO:0000313" key="18">
    <source>
        <dbReference type="Proteomes" id="UP000029736"/>
    </source>
</evidence>
<dbReference type="GO" id="GO:0000287">
    <property type="term" value="F:magnesium ion binding"/>
    <property type="evidence" value="ECO:0007669"/>
    <property type="project" value="UniProtKB-UniRule"/>
</dbReference>
<feature type="domain" description="S-adenosylmethionine synthetase central" evidence="15">
    <location>
        <begin position="113"/>
        <end position="242"/>
    </location>
</feature>
<dbReference type="GO" id="GO:0004478">
    <property type="term" value="F:methionine adenosyltransferase activity"/>
    <property type="evidence" value="ECO:0007669"/>
    <property type="project" value="UniProtKB-UniRule"/>
</dbReference>
<dbReference type="RefSeq" id="WP_044215823.1">
    <property type="nucleotide sequence ID" value="NZ_JBKAGJ010000005.1"/>
</dbReference>
<feature type="binding site" description="in other chain" evidence="11">
    <location>
        <position position="14"/>
    </location>
    <ligand>
        <name>ATP</name>
        <dbReference type="ChEBI" id="CHEBI:30616"/>
        <note>ligand shared between two neighboring subunits</note>
    </ligand>
</feature>
<comment type="function">
    <text evidence="11">Catalyzes the formation of S-adenosylmethionine (AdoMet) from methionine and ATP. The overall synthetic reaction is composed of two sequential steps, AdoMet formation and the subsequent tripolyphosphate hydrolysis which occurs prior to release of AdoMet from the enzyme.</text>
</comment>
<dbReference type="InterPro" id="IPR022630">
    <property type="entry name" value="S-AdoMet_synt_C"/>
</dbReference>
<comment type="subcellular location">
    <subcellularLocation>
        <location evidence="11 12">Cytoplasm</location>
    </subcellularLocation>
</comment>
<comment type="pathway">
    <text evidence="1 11">Amino-acid biosynthesis; S-adenosyl-L-methionine biosynthesis; S-adenosyl-L-methionine from L-methionine: step 1/1.</text>
</comment>
<dbReference type="PIRSF" id="PIRSF000497">
    <property type="entry name" value="MAT"/>
    <property type="match status" value="1"/>
</dbReference>
<feature type="binding site" evidence="11">
    <location>
        <position position="277"/>
    </location>
    <ligand>
        <name>ATP</name>
        <dbReference type="ChEBI" id="CHEBI:30616"/>
        <note>ligand shared between two neighboring subunits</note>
    </ligand>
</feature>
<dbReference type="OrthoDB" id="9801686at2"/>
<protein>
    <recommendedName>
        <fullName evidence="11">S-adenosylmethionine synthase</fullName>
        <shortName evidence="11">AdoMet synthase</shortName>
        <ecNumber evidence="11">2.5.1.6</ecNumber>
    </recommendedName>
    <alternativeName>
        <fullName evidence="11">MAT</fullName>
    </alternativeName>
    <alternativeName>
        <fullName evidence="11">Methionine adenosyltransferase</fullName>
    </alternativeName>
</protein>
<dbReference type="PANTHER" id="PTHR11964">
    <property type="entry name" value="S-ADENOSYLMETHIONINE SYNTHETASE"/>
    <property type="match status" value="1"/>
</dbReference>
<dbReference type="Gene3D" id="3.30.300.10">
    <property type="match status" value="3"/>
</dbReference>
<feature type="binding site" description="in other chain" evidence="11">
    <location>
        <position position="281"/>
    </location>
    <ligand>
        <name>L-methionine</name>
        <dbReference type="ChEBI" id="CHEBI:57844"/>
        <note>ligand shared between two neighboring subunits</note>
    </ligand>
</feature>
<comment type="caution">
    <text evidence="17">The sequence shown here is derived from an EMBL/GenBank/DDBJ whole genome shotgun (WGS) entry which is preliminary data.</text>
</comment>
<dbReference type="GO" id="GO:0006730">
    <property type="term" value="P:one-carbon metabolic process"/>
    <property type="evidence" value="ECO:0007669"/>
    <property type="project" value="UniProtKB-KW"/>
</dbReference>
<dbReference type="UniPathway" id="UPA00315">
    <property type="reaction ID" value="UER00080"/>
</dbReference>
<feature type="binding site" evidence="11">
    <location>
        <position position="250"/>
    </location>
    <ligand>
        <name>ATP</name>
        <dbReference type="ChEBI" id="CHEBI:30616"/>
        <note>ligand shared between two neighboring subunits</note>
    </ligand>
</feature>
<dbReference type="InterPro" id="IPR022629">
    <property type="entry name" value="S-AdoMet_synt_central"/>
</dbReference>
<evidence type="ECO:0000259" key="16">
    <source>
        <dbReference type="Pfam" id="PF02773"/>
    </source>
</evidence>
<dbReference type="InterPro" id="IPR002133">
    <property type="entry name" value="S-AdoMet_synthetase"/>
</dbReference>
<evidence type="ECO:0000256" key="6">
    <source>
        <dbReference type="ARBA" id="ARBA00022723"/>
    </source>
</evidence>
<evidence type="ECO:0000256" key="5">
    <source>
        <dbReference type="ARBA" id="ARBA00022679"/>
    </source>
</evidence>
<dbReference type="CDD" id="cd18079">
    <property type="entry name" value="S-AdoMet_synt"/>
    <property type="match status" value="1"/>
</dbReference>
<keyword evidence="7 11" id="KW-0547">Nucleotide-binding</keyword>
<evidence type="ECO:0000256" key="1">
    <source>
        <dbReference type="ARBA" id="ARBA00005224"/>
    </source>
</evidence>
<comment type="cofactor">
    <cofactor evidence="11">
        <name>Mg(2+)</name>
        <dbReference type="ChEBI" id="CHEBI:18420"/>
    </cofactor>
    <text evidence="11">Binds 2 divalent ions per subunit.</text>
</comment>
<feature type="region of interest" description="Flexible loop" evidence="11">
    <location>
        <begin position="98"/>
        <end position="108"/>
    </location>
</feature>
<feature type="binding site" description="in other chain" evidence="11">
    <location>
        <begin position="241"/>
        <end position="242"/>
    </location>
    <ligand>
        <name>ATP</name>
        <dbReference type="ChEBI" id="CHEBI:30616"/>
        <note>ligand shared between two neighboring subunits</note>
    </ligand>
</feature>
<keyword evidence="3 11" id="KW-0963">Cytoplasm</keyword>
<dbReference type="Pfam" id="PF02772">
    <property type="entry name" value="S-AdoMet_synt_M"/>
    <property type="match status" value="1"/>
</dbReference>
<feature type="binding site" evidence="11">
    <location>
        <position position="273"/>
    </location>
    <ligand>
        <name>ATP</name>
        <dbReference type="ChEBI" id="CHEBI:30616"/>
        <note>ligand shared between two neighboring subunits</note>
    </ligand>
</feature>
<evidence type="ECO:0000256" key="9">
    <source>
        <dbReference type="ARBA" id="ARBA00022842"/>
    </source>
</evidence>
<evidence type="ECO:0000256" key="3">
    <source>
        <dbReference type="ARBA" id="ARBA00022490"/>
    </source>
</evidence>
<comment type="catalytic activity">
    <reaction evidence="11">
        <text>L-methionine + ATP + H2O = S-adenosyl-L-methionine + phosphate + diphosphate</text>
        <dbReference type="Rhea" id="RHEA:21080"/>
        <dbReference type="ChEBI" id="CHEBI:15377"/>
        <dbReference type="ChEBI" id="CHEBI:30616"/>
        <dbReference type="ChEBI" id="CHEBI:33019"/>
        <dbReference type="ChEBI" id="CHEBI:43474"/>
        <dbReference type="ChEBI" id="CHEBI:57844"/>
        <dbReference type="ChEBI" id="CHEBI:59789"/>
        <dbReference type="EC" id="2.5.1.6"/>
    </reaction>
</comment>
<dbReference type="InterPro" id="IPR022631">
    <property type="entry name" value="ADOMET_SYNTHASE_CS"/>
</dbReference>
<keyword evidence="5 11" id="KW-0808">Transferase</keyword>
<dbReference type="PROSITE" id="PS00376">
    <property type="entry name" value="ADOMET_SYNTHASE_1"/>
    <property type="match status" value="1"/>
</dbReference>
<keyword evidence="10 11" id="KW-0630">Potassium</keyword>
<name>A0A098SBW2_9BACT</name>
<dbReference type="PROSITE" id="PS00377">
    <property type="entry name" value="ADOMET_SYNTHASE_2"/>
    <property type="match status" value="1"/>
</dbReference>
<comment type="subunit">
    <text evidence="11">Homotetramer; dimer of dimers.</text>
</comment>
<dbReference type="HAMAP" id="MF_00086">
    <property type="entry name" value="S_AdoMet_synth1"/>
    <property type="match status" value="1"/>
</dbReference>
<dbReference type="SUPFAM" id="SSF55973">
    <property type="entry name" value="S-adenosylmethionine synthetase"/>
    <property type="match status" value="3"/>
</dbReference>